<dbReference type="InterPro" id="IPR037914">
    <property type="entry name" value="SpoVT-AbrB_sf"/>
</dbReference>
<comment type="caution">
    <text evidence="1">The sequence shown here is derived from an EMBL/GenBank/DDBJ whole genome shotgun (WGS) entry which is preliminary data.</text>
</comment>
<dbReference type="EMBL" id="AZEA01000022">
    <property type="protein sequence ID" value="KRK87336.1"/>
    <property type="molecule type" value="Genomic_DNA"/>
</dbReference>
<dbReference type="RefSeq" id="WP_057826123.1">
    <property type="nucleotide sequence ID" value="NZ_AZEA01000022.1"/>
</dbReference>
<evidence type="ECO:0000313" key="1">
    <source>
        <dbReference type="EMBL" id="KRK87336.1"/>
    </source>
</evidence>
<name>A0A0R1KVS3_9LACO</name>
<dbReference type="OrthoDB" id="2313070at2"/>
<dbReference type="AlphaFoldDB" id="A0A0R1KVS3"/>
<dbReference type="SUPFAM" id="SSF89447">
    <property type="entry name" value="AbrB/MazE/MraZ-like"/>
    <property type="match status" value="1"/>
</dbReference>
<evidence type="ECO:0000313" key="2">
    <source>
        <dbReference type="Proteomes" id="UP000051581"/>
    </source>
</evidence>
<proteinExistence type="predicted"/>
<organism evidence="1 2">
    <name type="scientific">Lentilactobacillus sunkii DSM 19904</name>
    <dbReference type="NCBI Taxonomy" id="1423808"/>
    <lineage>
        <taxon>Bacteria</taxon>
        <taxon>Bacillati</taxon>
        <taxon>Bacillota</taxon>
        <taxon>Bacilli</taxon>
        <taxon>Lactobacillales</taxon>
        <taxon>Lactobacillaceae</taxon>
        <taxon>Lentilactobacillus</taxon>
    </lineage>
</organism>
<dbReference type="Gene3D" id="2.10.260.10">
    <property type="match status" value="1"/>
</dbReference>
<reference evidence="1 2" key="1">
    <citation type="journal article" date="2015" name="Genome Announc.">
        <title>Expanding the biotechnology potential of lactobacilli through comparative genomics of 213 strains and associated genera.</title>
        <authorList>
            <person name="Sun Z."/>
            <person name="Harris H.M."/>
            <person name="McCann A."/>
            <person name="Guo C."/>
            <person name="Argimon S."/>
            <person name="Zhang W."/>
            <person name="Yang X."/>
            <person name="Jeffery I.B."/>
            <person name="Cooney J.C."/>
            <person name="Kagawa T.F."/>
            <person name="Liu W."/>
            <person name="Song Y."/>
            <person name="Salvetti E."/>
            <person name="Wrobel A."/>
            <person name="Rasinkangas P."/>
            <person name="Parkhill J."/>
            <person name="Rea M.C."/>
            <person name="O'Sullivan O."/>
            <person name="Ritari J."/>
            <person name="Douillard F.P."/>
            <person name="Paul Ross R."/>
            <person name="Yang R."/>
            <person name="Briner A.E."/>
            <person name="Felis G.E."/>
            <person name="de Vos W.M."/>
            <person name="Barrangou R."/>
            <person name="Klaenhammer T.R."/>
            <person name="Caufield P.W."/>
            <person name="Cui Y."/>
            <person name="Zhang H."/>
            <person name="O'Toole P.W."/>
        </authorList>
    </citation>
    <scope>NUCLEOTIDE SEQUENCE [LARGE SCALE GENOMIC DNA]</scope>
    <source>
        <strain evidence="1 2">DSM 19904</strain>
    </source>
</reference>
<evidence type="ECO:0008006" key="3">
    <source>
        <dbReference type="Google" id="ProtNLM"/>
    </source>
</evidence>
<gene>
    <name evidence="1" type="ORF">FD17_GL001307</name>
</gene>
<dbReference type="PATRIC" id="fig|1423808.3.peg.1318"/>
<keyword evidence="2" id="KW-1185">Reference proteome</keyword>
<accession>A0A0R1KVS3</accession>
<dbReference type="Proteomes" id="UP000051581">
    <property type="component" value="Unassembled WGS sequence"/>
</dbReference>
<protein>
    <recommendedName>
        <fullName evidence="3">SpoVT-AbrB domain-containing protein</fullName>
    </recommendedName>
</protein>
<sequence length="87" mass="9778">MQNLSDIKATTKVFSNGNSDAIRITKKLKEAMKLTAGDDVELSFNPSTNKIEISKANTEPKVSPGFQKRFDRLYAENADLMERLKDL</sequence>